<keyword evidence="2" id="KW-1185">Reference proteome</keyword>
<evidence type="ECO:0000313" key="2">
    <source>
        <dbReference type="Proteomes" id="UP000680279"/>
    </source>
</evidence>
<reference evidence="1 2" key="1">
    <citation type="submission" date="2021-03" db="EMBL/GenBank/DDBJ databases">
        <title>Antimicrobial resistance genes in bacteria isolated from Japanese honey, and their potential for conferring macrolide and lincosamide resistance in the American foulbrood pathogen Paenibacillus larvae.</title>
        <authorList>
            <person name="Okamoto M."/>
            <person name="Kumagai M."/>
            <person name="Kanamori H."/>
            <person name="Takamatsu D."/>
        </authorList>
    </citation>
    <scope>NUCLEOTIDE SEQUENCE [LARGE SCALE GENOMIC DNA]</scope>
    <source>
        <strain evidence="1 2">J1TS3</strain>
    </source>
</reference>
<dbReference type="EMBL" id="BOQT01000004">
    <property type="protein sequence ID" value="GIN20530.1"/>
    <property type="molecule type" value="Genomic_DNA"/>
</dbReference>
<comment type="caution">
    <text evidence="1">The sequence shown here is derived from an EMBL/GenBank/DDBJ whole genome shotgun (WGS) entry which is preliminary data.</text>
</comment>
<gene>
    <name evidence="1" type="ORF">J1TS3_16640</name>
</gene>
<dbReference type="RefSeq" id="WP_212962742.1">
    <property type="nucleotide sequence ID" value="NZ_BOQT01000004.1"/>
</dbReference>
<name>A0ABQ4K461_9BACI</name>
<evidence type="ECO:0000313" key="1">
    <source>
        <dbReference type="EMBL" id="GIN20530.1"/>
    </source>
</evidence>
<proteinExistence type="predicted"/>
<dbReference type="Proteomes" id="UP000680279">
    <property type="component" value="Unassembled WGS sequence"/>
</dbReference>
<accession>A0ABQ4K461</accession>
<protein>
    <submittedName>
        <fullName evidence="1">Uncharacterized protein</fullName>
    </submittedName>
</protein>
<organism evidence="1 2">
    <name type="scientific">Siminovitchia fordii</name>
    <dbReference type="NCBI Taxonomy" id="254759"/>
    <lineage>
        <taxon>Bacteria</taxon>
        <taxon>Bacillati</taxon>
        <taxon>Bacillota</taxon>
        <taxon>Bacilli</taxon>
        <taxon>Bacillales</taxon>
        <taxon>Bacillaceae</taxon>
        <taxon>Siminovitchia</taxon>
    </lineage>
</organism>
<sequence>MSNEVGLKILEKKYALSATIQSTPEGSSLSSLGTVDKDKKLNLNMKFKGINFIQMMRDSKFNEFEVSGDSILSMNSHFEGISIPSSGKITSMKVVPLPLRKLDVDLYFRDADLLLSNVVFEYFEGYGTSLVRLTHKAIQFDFNHEKMEFNFTIKKLQRLKDLEEIIQFLLTLMMGEEPLVLYIKEDKREIELLQMSPLDNINTRNELLEIQELLVTLKDIQKYYQITFRDFNLNFSEDTIEKINLIKLHMNKNTVDIPSMTFTGMELLTKEDITSNQKQFYFKTKKRINTINLFNSEIKINEDLIFSCNDAYITKSIEQYNPQKEKNYLKVQVKSAKKGIKMGFFSEEDE</sequence>